<sequence>MDRMDACSTWSSQLVYVLLFFASGVRAAGIGHYADTSNCNAAFQLCPAPLITPSSLPLLSRRQDLLESRRAHGRRKGFPLTVARGKGFGKKPRGDGEEDGKRDGAQEASKVRVGWWDSPLLPSDVHYLLPVQVGEGPSIIRPTFSHRGSSANAAEVTTTGSSVAPSSPSRKFQMLYTCNICEGRNLIQVDRVAFTEGIVVARCKHCDAKHLVADNLSKLDFGGLVKKGKEGESNPAGGKVTLDDILAARGEEAKYLDIKSNPELAAKYDLMVLEDGTVELAPKENESGGSQE</sequence>
<dbReference type="PANTHER" id="PTHR20922">
    <property type="entry name" value="DNL-TYPE ZINC FINGER PROTEIN"/>
    <property type="match status" value="1"/>
</dbReference>
<evidence type="ECO:0000256" key="3">
    <source>
        <dbReference type="ARBA" id="ARBA00022833"/>
    </source>
</evidence>
<dbReference type="GO" id="GO:0005739">
    <property type="term" value="C:mitochondrion"/>
    <property type="evidence" value="ECO:0007669"/>
    <property type="project" value="TreeGrafter"/>
</dbReference>
<dbReference type="InterPro" id="IPR007853">
    <property type="entry name" value="Znf_DNL-typ"/>
</dbReference>
<dbReference type="InterPro" id="IPR024158">
    <property type="entry name" value="Mt_import_TIM15"/>
</dbReference>
<dbReference type="PROSITE" id="PS51501">
    <property type="entry name" value="ZF_DNL"/>
    <property type="match status" value="1"/>
</dbReference>
<accession>A0A4D9CWU7</accession>
<feature type="signal peptide" evidence="6">
    <location>
        <begin position="1"/>
        <end position="27"/>
    </location>
</feature>
<dbReference type="EMBL" id="SDOX01000021">
    <property type="protein sequence ID" value="TFJ83752.1"/>
    <property type="molecule type" value="Genomic_DNA"/>
</dbReference>
<gene>
    <name evidence="8" type="ORF">NSK_004856</name>
</gene>
<dbReference type="GO" id="GO:0051087">
    <property type="term" value="F:protein-folding chaperone binding"/>
    <property type="evidence" value="ECO:0007669"/>
    <property type="project" value="TreeGrafter"/>
</dbReference>
<proteinExistence type="predicted"/>
<dbReference type="AlphaFoldDB" id="A0A4D9CWU7"/>
<dbReference type="OrthoDB" id="512667at2759"/>
<keyword evidence="2 4" id="KW-0863">Zinc-finger</keyword>
<keyword evidence="3" id="KW-0862">Zinc</keyword>
<dbReference type="PANTHER" id="PTHR20922:SF13">
    <property type="entry name" value="DNL-TYPE ZINC FINGER PROTEIN"/>
    <property type="match status" value="1"/>
</dbReference>
<reference evidence="8 9" key="1">
    <citation type="submission" date="2019-01" db="EMBL/GenBank/DDBJ databases">
        <title>Nuclear Genome Assembly of the Microalgal Biofuel strain Nannochloropsis salina CCMP1776.</title>
        <authorList>
            <person name="Hovde B."/>
        </authorList>
    </citation>
    <scope>NUCLEOTIDE SEQUENCE [LARGE SCALE GENOMIC DNA]</scope>
    <source>
        <strain evidence="8 9">CCMP1776</strain>
    </source>
</reference>
<keyword evidence="9" id="KW-1185">Reference proteome</keyword>
<dbReference type="GO" id="GO:0030150">
    <property type="term" value="P:protein import into mitochondrial matrix"/>
    <property type="evidence" value="ECO:0007669"/>
    <property type="project" value="TreeGrafter"/>
</dbReference>
<evidence type="ECO:0000256" key="6">
    <source>
        <dbReference type="SAM" id="SignalP"/>
    </source>
</evidence>
<dbReference type="Pfam" id="PF05180">
    <property type="entry name" value="zf-DNL"/>
    <property type="match status" value="1"/>
</dbReference>
<evidence type="ECO:0000256" key="1">
    <source>
        <dbReference type="ARBA" id="ARBA00022723"/>
    </source>
</evidence>
<evidence type="ECO:0000256" key="2">
    <source>
        <dbReference type="ARBA" id="ARBA00022771"/>
    </source>
</evidence>
<feature type="region of interest" description="Disordered" evidence="5">
    <location>
        <begin position="82"/>
        <end position="108"/>
    </location>
</feature>
<protein>
    <recommendedName>
        <fullName evidence="7">DNL-type domain-containing protein</fullName>
    </recommendedName>
</protein>
<keyword evidence="1" id="KW-0479">Metal-binding</keyword>
<feature type="compositionally biased region" description="Basic and acidic residues" evidence="5">
    <location>
        <begin position="92"/>
        <end position="105"/>
    </location>
</feature>
<feature type="domain" description="DNL-type" evidence="7">
    <location>
        <begin position="167"/>
        <end position="278"/>
    </location>
</feature>
<dbReference type="Proteomes" id="UP000355283">
    <property type="component" value="Unassembled WGS sequence"/>
</dbReference>
<organism evidence="8 9">
    <name type="scientific">Nannochloropsis salina CCMP1776</name>
    <dbReference type="NCBI Taxonomy" id="1027361"/>
    <lineage>
        <taxon>Eukaryota</taxon>
        <taxon>Sar</taxon>
        <taxon>Stramenopiles</taxon>
        <taxon>Ochrophyta</taxon>
        <taxon>Eustigmatophyceae</taxon>
        <taxon>Eustigmatales</taxon>
        <taxon>Monodopsidaceae</taxon>
        <taxon>Microchloropsis</taxon>
        <taxon>Microchloropsis salina</taxon>
    </lineage>
</organism>
<name>A0A4D9CWU7_9STRA</name>
<evidence type="ECO:0000256" key="4">
    <source>
        <dbReference type="PROSITE-ProRule" id="PRU00834"/>
    </source>
</evidence>
<feature type="chain" id="PRO_5020025025" description="DNL-type domain-containing protein" evidence="6">
    <location>
        <begin position="28"/>
        <end position="292"/>
    </location>
</feature>
<dbReference type="GO" id="GO:0006457">
    <property type="term" value="P:protein folding"/>
    <property type="evidence" value="ECO:0007669"/>
    <property type="project" value="TreeGrafter"/>
</dbReference>
<evidence type="ECO:0000259" key="7">
    <source>
        <dbReference type="PROSITE" id="PS51501"/>
    </source>
</evidence>
<dbReference type="GO" id="GO:0008270">
    <property type="term" value="F:zinc ion binding"/>
    <property type="evidence" value="ECO:0007669"/>
    <property type="project" value="UniProtKB-KW"/>
</dbReference>
<dbReference type="GO" id="GO:0050821">
    <property type="term" value="P:protein stabilization"/>
    <property type="evidence" value="ECO:0007669"/>
    <property type="project" value="TreeGrafter"/>
</dbReference>
<evidence type="ECO:0000313" key="9">
    <source>
        <dbReference type="Proteomes" id="UP000355283"/>
    </source>
</evidence>
<keyword evidence="6" id="KW-0732">Signal</keyword>
<evidence type="ECO:0000313" key="8">
    <source>
        <dbReference type="EMBL" id="TFJ83752.1"/>
    </source>
</evidence>
<evidence type="ECO:0000256" key="5">
    <source>
        <dbReference type="SAM" id="MobiDB-lite"/>
    </source>
</evidence>
<comment type="caution">
    <text evidence="8">The sequence shown here is derived from an EMBL/GenBank/DDBJ whole genome shotgun (WGS) entry which is preliminary data.</text>
</comment>